<dbReference type="Pfam" id="PF12844">
    <property type="entry name" value="HTH_19"/>
    <property type="match status" value="1"/>
</dbReference>
<dbReference type="InterPro" id="IPR010982">
    <property type="entry name" value="Lambda_DNA-bd_dom_sf"/>
</dbReference>
<name>A0ABS9KRC1_9BACT</name>
<gene>
    <name evidence="2" type="ORF">LZZ85_11315</name>
</gene>
<sequence>MNKLKKSNKPAGEVDIDMYENFRLNVRLLRAQQGMSQKELSESLGFSSAKISFYECDRLRRTPKMADVYAIARFFGVDPQEILFKKGKVVLE</sequence>
<dbReference type="EMBL" id="JAKLTR010000006">
    <property type="protein sequence ID" value="MCG2614877.1"/>
    <property type="molecule type" value="Genomic_DNA"/>
</dbReference>
<comment type="caution">
    <text evidence="2">The sequence shown here is derived from an EMBL/GenBank/DDBJ whole genome shotgun (WGS) entry which is preliminary data.</text>
</comment>
<protein>
    <submittedName>
        <fullName evidence="2">Helix-turn-helix transcriptional regulator</fullName>
    </submittedName>
</protein>
<feature type="domain" description="HTH cro/C1-type" evidence="1">
    <location>
        <begin position="26"/>
        <end position="82"/>
    </location>
</feature>
<dbReference type="SUPFAM" id="SSF47413">
    <property type="entry name" value="lambda repressor-like DNA-binding domains"/>
    <property type="match status" value="1"/>
</dbReference>
<dbReference type="RefSeq" id="WP_237871698.1">
    <property type="nucleotide sequence ID" value="NZ_JAKLTR010000006.1"/>
</dbReference>
<reference evidence="2" key="1">
    <citation type="submission" date="2022-01" db="EMBL/GenBank/DDBJ databases">
        <authorList>
            <person name="Jo J.-H."/>
            <person name="Im W.-T."/>
        </authorList>
    </citation>
    <scope>NUCLEOTIDE SEQUENCE</scope>
    <source>
        <strain evidence="2">NA20</strain>
    </source>
</reference>
<keyword evidence="3" id="KW-1185">Reference proteome</keyword>
<evidence type="ECO:0000313" key="2">
    <source>
        <dbReference type="EMBL" id="MCG2614877.1"/>
    </source>
</evidence>
<accession>A0ABS9KRC1</accession>
<proteinExistence type="predicted"/>
<dbReference type="InterPro" id="IPR001387">
    <property type="entry name" value="Cro/C1-type_HTH"/>
</dbReference>
<dbReference type="SMART" id="SM00530">
    <property type="entry name" value="HTH_XRE"/>
    <property type="match status" value="1"/>
</dbReference>
<evidence type="ECO:0000313" key="3">
    <source>
        <dbReference type="Proteomes" id="UP001165367"/>
    </source>
</evidence>
<dbReference type="CDD" id="cd00093">
    <property type="entry name" value="HTH_XRE"/>
    <property type="match status" value="1"/>
</dbReference>
<evidence type="ECO:0000259" key="1">
    <source>
        <dbReference type="PROSITE" id="PS50943"/>
    </source>
</evidence>
<organism evidence="2 3">
    <name type="scientific">Terrimonas ginsenosidimutans</name>
    <dbReference type="NCBI Taxonomy" id="2908004"/>
    <lineage>
        <taxon>Bacteria</taxon>
        <taxon>Pseudomonadati</taxon>
        <taxon>Bacteroidota</taxon>
        <taxon>Chitinophagia</taxon>
        <taxon>Chitinophagales</taxon>
        <taxon>Chitinophagaceae</taxon>
        <taxon>Terrimonas</taxon>
    </lineage>
</organism>
<dbReference type="Gene3D" id="1.10.260.40">
    <property type="entry name" value="lambda repressor-like DNA-binding domains"/>
    <property type="match status" value="1"/>
</dbReference>
<dbReference type="PROSITE" id="PS50943">
    <property type="entry name" value="HTH_CROC1"/>
    <property type="match status" value="1"/>
</dbReference>
<dbReference type="Proteomes" id="UP001165367">
    <property type="component" value="Unassembled WGS sequence"/>
</dbReference>